<keyword evidence="1" id="KW-1133">Transmembrane helix</keyword>
<keyword evidence="1" id="KW-0812">Transmembrane</keyword>
<protein>
    <recommendedName>
        <fullName evidence="4">Variable surface protein</fullName>
    </recommendedName>
</protein>
<evidence type="ECO:0000256" key="1">
    <source>
        <dbReference type="SAM" id="Phobius"/>
    </source>
</evidence>
<dbReference type="AlphaFoldDB" id="A0A1G4EGG7"/>
<proteinExistence type="predicted"/>
<sequence>NICFKRNLAEYEGENEIDKTGLYTHSPYAYNNKRSSIYDDYVSTYGTIKNRDSIKLKLYKTSYRHRYSKSKGLARLDCYYENKLFDKFDYINDLSEKLQHDKKALKKIMTKKYYIPLILFALLPLLGLLFPILFGGKRGSRIIPWTSVPHGKYGPEGKCLCTDPDYKLIHLFTAKYSFKITYMFNALISIILAIIIIFIIFYILKKLIKYEGLKAGKGVMNRKDYFNFYKETFQNK</sequence>
<evidence type="ECO:0000313" key="2">
    <source>
        <dbReference type="EMBL" id="SCA83553.1"/>
    </source>
</evidence>
<name>A0A1G4EGG7_PLAVI</name>
<dbReference type="EMBL" id="FLYH01000121">
    <property type="protein sequence ID" value="SCA83553.1"/>
    <property type="molecule type" value="Genomic_DNA"/>
</dbReference>
<feature type="non-terminal residue" evidence="2">
    <location>
        <position position="236"/>
    </location>
</feature>
<evidence type="ECO:0008006" key="4">
    <source>
        <dbReference type="Google" id="ProtNLM"/>
    </source>
</evidence>
<reference evidence="2 3" key="1">
    <citation type="submission" date="2016-07" db="EMBL/GenBank/DDBJ databases">
        <authorList>
            <consortium name="Pathogen Informatics"/>
        </authorList>
    </citation>
    <scope>NUCLEOTIDE SEQUENCE [LARGE SCALE GENOMIC DNA]</scope>
</reference>
<dbReference type="Pfam" id="PF12420">
    <property type="entry name" value="DUF3671"/>
    <property type="match status" value="1"/>
</dbReference>
<gene>
    <name evidence="2" type="ORF">PVT01_000052000</name>
</gene>
<organism evidence="2 3">
    <name type="scientific">Plasmodium vivax</name>
    <name type="common">malaria parasite P. vivax</name>
    <dbReference type="NCBI Taxonomy" id="5855"/>
    <lineage>
        <taxon>Eukaryota</taxon>
        <taxon>Sar</taxon>
        <taxon>Alveolata</taxon>
        <taxon>Apicomplexa</taxon>
        <taxon>Aconoidasida</taxon>
        <taxon>Haemosporida</taxon>
        <taxon>Plasmodiidae</taxon>
        <taxon>Plasmodium</taxon>
        <taxon>Plasmodium (Plasmodium)</taxon>
    </lineage>
</organism>
<dbReference type="InterPro" id="IPR022139">
    <property type="entry name" value="Fam-L/Fam-M-like_plasmodium"/>
</dbReference>
<feature type="transmembrane region" description="Helical" evidence="1">
    <location>
        <begin position="182"/>
        <end position="204"/>
    </location>
</feature>
<feature type="non-terminal residue" evidence="2">
    <location>
        <position position="1"/>
    </location>
</feature>
<evidence type="ECO:0000313" key="3">
    <source>
        <dbReference type="Proteomes" id="UP000196402"/>
    </source>
</evidence>
<dbReference type="Proteomes" id="UP000196402">
    <property type="component" value="Unassembled WGS sequence"/>
</dbReference>
<accession>A0A1G4EGG7</accession>
<dbReference type="VEuPathDB" id="PlasmoDB:PVP01_0006560"/>
<keyword evidence="1" id="KW-0472">Membrane</keyword>
<feature type="transmembrane region" description="Helical" evidence="1">
    <location>
        <begin position="113"/>
        <end position="134"/>
    </location>
</feature>